<dbReference type="AlphaFoldDB" id="A0A1E1KG55"/>
<feature type="transmembrane region" description="Helical" evidence="1">
    <location>
        <begin position="253"/>
        <end position="277"/>
    </location>
</feature>
<sequence length="381" mass="41185">MEGRRVNNRGASNPELDFHTKATSSTTIHLLATQIPSAFAFRTTQPSGMSSPTAKAANKATAVLAQGDAVVRASTIPAVLRFPIVVTLSLTLSALLYSVAAEYTAGDLARVSRTLDQWWQVSVLIGWRTFELGLGWFGDYDGYDLASLSLLSHGPPLYLLGSFYEIHPVTVISSLLIDALATYIPFRLLRPLSLAHSASTSKHSLTVRNKDIITSNSIQIYTTILAGSIYAVTLFTSYTTFLPVYLVTHFDGIPSIAAAHTNSIITLFPTTFLLGLAAKSFIFTPTITASPTDEDVQIAAFRPETATLEETFWFNVWGYNSRKKVMIKRTATLMLVTGVNTFVQTFVTIDGVEAVGAVVYSAVWVTAALITGVTLGLVGDV</sequence>
<reference evidence="3" key="1">
    <citation type="submission" date="2016-03" db="EMBL/GenBank/DDBJ databases">
        <authorList>
            <person name="Ploux O."/>
        </authorList>
    </citation>
    <scope>NUCLEOTIDE SEQUENCE [LARGE SCALE GENOMIC DNA]</scope>
    <source>
        <strain evidence="3">UK7</strain>
    </source>
</reference>
<dbReference type="EMBL" id="FJUW01000011">
    <property type="protein sequence ID" value="CZS95754.1"/>
    <property type="molecule type" value="Genomic_DNA"/>
</dbReference>
<protein>
    <submittedName>
        <fullName evidence="2">Uncharacterized protein</fullName>
    </submittedName>
</protein>
<evidence type="ECO:0000313" key="3">
    <source>
        <dbReference type="Proteomes" id="UP000178129"/>
    </source>
</evidence>
<evidence type="ECO:0000313" key="2">
    <source>
        <dbReference type="EMBL" id="CZS95754.1"/>
    </source>
</evidence>
<keyword evidence="3" id="KW-1185">Reference proteome</keyword>
<gene>
    <name evidence="2" type="ORF">RCO7_08749</name>
</gene>
<keyword evidence="1" id="KW-0472">Membrane</keyword>
<accession>A0A1E1KG55</accession>
<organism evidence="2 3">
    <name type="scientific">Rhynchosporium graminicola</name>
    <dbReference type="NCBI Taxonomy" id="2792576"/>
    <lineage>
        <taxon>Eukaryota</taxon>
        <taxon>Fungi</taxon>
        <taxon>Dikarya</taxon>
        <taxon>Ascomycota</taxon>
        <taxon>Pezizomycotina</taxon>
        <taxon>Leotiomycetes</taxon>
        <taxon>Helotiales</taxon>
        <taxon>Ploettnerulaceae</taxon>
        <taxon>Rhynchosporium</taxon>
    </lineage>
</organism>
<dbReference type="Proteomes" id="UP000178129">
    <property type="component" value="Unassembled WGS sequence"/>
</dbReference>
<evidence type="ECO:0000256" key="1">
    <source>
        <dbReference type="SAM" id="Phobius"/>
    </source>
</evidence>
<feature type="transmembrane region" description="Helical" evidence="1">
    <location>
        <begin position="355"/>
        <end position="378"/>
    </location>
</feature>
<feature type="transmembrane region" description="Helical" evidence="1">
    <location>
        <begin position="218"/>
        <end position="241"/>
    </location>
</feature>
<feature type="transmembrane region" description="Helical" evidence="1">
    <location>
        <begin position="331"/>
        <end position="349"/>
    </location>
</feature>
<feature type="transmembrane region" description="Helical" evidence="1">
    <location>
        <begin position="166"/>
        <end position="186"/>
    </location>
</feature>
<name>A0A1E1KG55_9HELO</name>
<comment type="caution">
    <text evidence="2">The sequence shown here is derived from an EMBL/GenBank/DDBJ whole genome shotgun (WGS) entry which is preliminary data.</text>
</comment>
<keyword evidence="1" id="KW-0812">Transmembrane</keyword>
<keyword evidence="1" id="KW-1133">Transmembrane helix</keyword>
<feature type="transmembrane region" description="Helical" evidence="1">
    <location>
        <begin position="82"/>
        <end position="100"/>
    </location>
</feature>
<dbReference type="InParanoid" id="A0A1E1KG55"/>
<proteinExistence type="predicted"/>